<dbReference type="Proteomes" id="UP000238523">
    <property type="component" value="Plasmid pRLN3"/>
</dbReference>
<dbReference type="Pfam" id="PF13384">
    <property type="entry name" value="HTH_23"/>
    <property type="match status" value="1"/>
</dbReference>
<accession>A0A2K9ZG47</accession>
<keyword evidence="2" id="KW-0614">Plasmid</keyword>
<proteinExistence type="predicted"/>
<reference evidence="2 3" key="1">
    <citation type="submission" date="2017-11" db="EMBL/GenBank/DDBJ databases">
        <title>Complete genome of Rhizobium leguminosarum Norway, an ineffective micro-symbiont.</title>
        <authorList>
            <person name="Hoffrichter A."/>
            <person name="Liang J."/>
            <person name="Brachmann A."/>
            <person name="Marin M."/>
        </authorList>
    </citation>
    <scope>NUCLEOTIDE SEQUENCE [LARGE SCALE GENOMIC DNA]</scope>
    <source>
        <strain evidence="2 3">Norway</strain>
        <plasmid evidence="3">Plasmid prln3</plasmid>
    </source>
</reference>
<dbReference type="SUPFAM" id="SSF46689">
    <property type="entry name" value="Homeodomain-like"/>
    <property type="match status" value="1"/>
</dbReference>
<evidence type="ECO:0000313" key="2">
    <source>
        <dbReference type="EMBL" id="AUW47170.1"/>
    </source>
</evidence>
<dbReference type="AlphaFoldDB" id="A0A2K9ZG47"/>
<gene>
    <name evidence="2" type="ORF">CUJ84_pRLN3000028</name>
</gene>
<evidence type="ECO:0008006" key="4">
    <source>
        <dbReference type="Google" id="ProtNLM"/>
    </source>
</evidence>
<sequence length="272" mass="29488">MKARYWPWICVRPRLAVAACGSSEGLILGFICVSTLKEVSMNIKFHIELSQSERDQLAALLSGGCHRSRKIKRAQILVAANEGFSDEVIAATLNVSGSTIYRTKRRFVEANLEGALSEEPRPGVERKLSSKEEALLVATACSKPPPEPAGPWSFWQMRWSGSPIMTSCPRRPCVAGWLRTISSLGAKTCGASQRSMGNTSRAWRMFSTSTQKRLIHKGPWSASTRARPNSSAKRASPLRPSLASLNATIASIAETARSICLSSWTPTGPGAG</sequence>
<name>A0A2K9ZG47_RHILE</name>
<organism evidence="2 3">
    <name type="scientific">Rhizobium leguminosarum</name>
    <dbReference type="NCBI Taxonomy" id="384"/>
    <lineage>
        <taxon>Bacteria</taxon>
        <taxon>Pseudomonadati</taxon>
        <taxon>Pseudomonadota</taxon>
        <taxon>Alphaproteobacteria</taxon>
        <taxon>Hyphomicrobiales</taxon>
        <taxon>Rhizobiaceae</taxon>
        <taxon>Rhizobium/Agrobacterium group</taxon>
        <taxon>Rhizobium</taxon>
    </lineage>
</organism>
<dbReference type="EMBL" id="CP025015">
    <property type="protein sequence ID" value="AUW47170.1"/>
    <property type="molecule type" value="Genomic_DNA"/>
</dbReference>
<feature type="compositionally biased region" description="Polar residues" evidence="1">
    <location>
        <begin position="221"/>
        <end position="233"/>
    </location>
</feature>
<dbReference type="InterPro" id="IPR009057">
    <property type="entry name" value="Homeodomain-like_sf"/>
</dbReference>
<protein>
    <recommendedName>
        <fullName evidence="4">Helix-turn-helix domain-containing protein</fullName>
    </recommendedName>
</protein>
<evidence type="ECO:0000256" key="1">
    <source>
        <dbReference type="SAM" id="MobiDB-lite"/>
    </source>
</evidence>
<evidence type="ECO:0000313" key="3">
    <source>
        <dbReference type="Proteomes" id="UP000238523"/>
    </source>
</evidence>
<geneLocation type="plasmid" evidence="3">
    <name>prln3</name>
</geneLocation>
<feature type="region of interest" description="Disordered" evidence="1">
    <location>
        <begin position="214"/>
        <end position="238"/>
    </location>
</feature>